<dbReference type="OrthoDB" id="72025at2"/>
<evidence type="ECO:0000313" key="2">
    <source>
        <dbReference type="EMBL" id="TEU24186.1"/>
    </source>
</evidence>
<evidence type="ECO:0000313" key="3">
    <source>
        <dbReference type="Proteomes" id="UP000297834"/>
    </source>
</evidence>
<proteinExistence type="predicted"/>
<comment type="caution">
    <text evidence="2">The sequence shown here is derived from an EMBL/GenBank/DDBJ whole genome shotgun (WGS) entry which is preliminary data.</text>
</comment>
<keyword evidence="3" id="KW-1185">Reference proteome</keyword>
<dbReference type="AlphaFoldDB" id="A0A4Y7X973"/>
<dbReference type="EMBL" id="SNTY01000067">
    <property type="protein sequence ID" value="TEU24186.1"/>
    <property type="molecule type" value="Genomic_DNA"/>
</dbReference>
<dbReference type="InterPro" id="IPR056127">
    <property type="entry name" value="DUF7710"/>
</dbReference>
<organism evidence="2 3">
    <name type="scientific">Alkanindiges illinoisensis</name>
    <dbReference type="NCBI Taxonomy" id="197183"/>
    <lineage>
        <taxon>Bacteria</taxon>
        <taxon>Pseudomonadati</taxon>
        <taxon>Pseudomonadota</taxon>
        <taxon>Gammaproteobacteria</taxon>
        <taxon>Moraxellales</taxon>
        <taxon>Moraxellaceae</taxon>
        <taxon>Alkanindiges</taxon>
    </lineage>
</organism>
<feature type="domain" description="DUF7710" evidence="1">
    <location>
        <begin position="5"/>
        <end position="89"/>
    </location>
</feature>
<accession>A0A4Y7X973</accession>
<reference evidence="2 3" key="1">
    <citation type="submission" date="2019-03" db="EMBL/GenBank/DDBJ databases">
        <title>Alkanindiges illinoisensis: a potential pathogenic isolated from ascites of a gastric cancer patient with abdominal metastasis.</title>
        <authorList>
            <person name="Hu X."/>
            <person name="Yang B."/>
            <person name="Yan X."/>
            <person name="Lin L."/>
            <person name="Zhao H."/>
            <person name="Zhou F."/>
            <person name="Su B."/>
            <person name="Chen J."/>
            <person name="Rui Y."/>
            <person name="Wang Q."/>
            <person name="Zheng L."/>
        </authorList>
    </citation>
    <scope>NUCLEOTIDE SEQUENCE [LARGE SCALE GENOMIC DNA]</scope>
    <source>
        <strain evidence="2 3">NFYY 23406</strain>
    </source>
</reference>
<dbReference type="Pfam" id="PF24819">
    <property type="entry name" value="DUF7710"/>
    <property type="match status" value="1"/>
</dbReference>
<gene>
    <name evidence="2" type="ORF">E2B99_12275</name>
</gene>
<evidence type="ECO:0000259" key="1">
    <source>
        <dbReference type="Pfam" id="PF24819"/>
    </source>
</evidence>
<dbReference type="RefSeq" id="WP_134245300.1">
    <property type="nucleotide sequence ID" value="NZ_SNTY01000067.1"/>
</dbReference>
<name>A0A4Y7X973_9GAMM</name>
<dbReference type="Proteomes" id="UP000297834">
    <property type="component" value="Unassembled WGS sequence"/>
</dbReference>
<sequence length="91" mass="10469">MYEDIWVFMAPGATFASGTFKELKIAEEWIERHKLTGVLTKYPVNVGVYDWAIEMGKFRPKPKKEIDSKFIGQFTTALMSHHHYEDGICVG</sequence>
<protein>
    <recommendedName>
        <fullName evidence="1">DUF7710 domain-containing protein</fullName>
    </recommendedName>
</protein>